<dbReference type="PROSITE" id="PS50928">
    <property type="entry name" value="ABC_TM1"/>
    <property type="match status" value="1"/>
</dbReference>
<sequence>MREPGGIKRSIQGLYFFLFILLSLIFALLAYYIPFGISFKLALSKYDAISPPEFVGLKNFKKILQDKIFWISLKNSFLYTLYVVPASLVLSFLIAVGLNQNSKFIRTLRVFYFVPTVTSSVAINFVWLWFFNPEYGLLNTVLGLLSLKKIYWLTDPRIALFSLALVGIWGSLSYNIILFLAGLQNIPITYYEAAELDGATKKDILLNITIPLMTPIIFFILIMQIISTVQMFESVFIMTRGGPGYSTYTIVYYIYRNGFNWFRMGYGTALSWILYFILLILTIIQFRFQRRWVYYE</sequence>
<evidence type="ECO:0000256" key="7">
    <source>
        <dbReference type="RuleBase" id="RU363032"/>
    </source>
</evidence>
<keyword evidence="6 7" id="KW-0472">Membrane</keyword>
<proteinExistence type="inferred from homology"/>
<comment type="similarity">
    <text evidence="7">Belongs to the binding-protein-dependent transport system permease family.</text>
</comment>
<comment type="caution">
    <text evidence="9">The sequence shown here is derived from an EMBL/GenBank/DDBJ whole genome shotgun (WGS) entry which is preliminary data.</text>
</comment>
<feature type="transmembrane region" description="Helical" evidence="7">
    <location>
        <begin position="110"/>
        <end position="130"/>
    </location>
</feature>
<dbReference type="PANTHER" id="PTHR30193:SF37">
    <property type="entry name" value="INNER MEMBRANE ABC TRANSPORTER PERMEASE PROTEIN YCJO"/>
    <property type="match status" value="1"/>
</dbReference>
<feature type="transmembrane region" description="Helical" evidence="7">
    <location>
        <begin position="269"/>
        <end position="288"/>
    </location>
</feature>
<dbReference type="PANTHER" id="PTHR30193">
    <property type="entry name" value="ABC TRANSPORTER PERMEASE PROTEIN"/>
    <property type="match status" value="1"/>
</dbReference>
<evidence type="ECO:0000259" key="8">
    <source>
        <dbReference type="PROSITE" id="PS50928"/>
    </source>
</evidence>
<dbReference type="EMBL" id="DTIN01000033">
    <property type="protein sequence ID" value="HFX14002.1"/>
    <property type="molecule type" value="Genomic_DNA"/>
</dbReference>
<feature type="transmembrane region" description="Helical" evidence="7">
    <location>
        <begin position="158"/>
        <end position="183"/>
    </location>
</feature>
<name>A0A7C3RRS4_DICTH</name>
<evidence type="ECO:0000256" key="1">
    <source>
        <dbReference type="ARBA" id="ARBA00004651"/>
    </source>
</evidence>
<accession>A0A7C3RRS4</accession>
<organism evidence="9">
    <name type="scientific">Dictyoglomus thermophilum</name>
    <dbReference type="NCBI Taxonomy" id="14"/>
    <lineage>
        <taxon>Bacteria</taxon>
        <taxon>Pseudomonadati</taxon>
        <taxon>Dictyoglomota</taxon>
        <taxon>Dictyoglomia</taxon>
        <taxon>Dictyoglomales</taxon>
        <taxon>Dictyoglomaceae</taxon>
        <taxon>Dictyoglomus</taxon>
    </lineage>
</organism>
<feature type="transmembrane region" description="Helical" evidence="7">
    <location>
        <begin position="12"/>
        <end position="33"/>
    </location>
</feature>
<evidence type="ECO:0000256" key="5">
    <source>
        <dbReference type="ARBA" id="ARBA00022989"/>
    </source>
</evidence>
<keyword evidence="4 7" id="KW-0812">Transmembrane</keyword>
<protein>
    <submittedName>
        <fullName evidence="9">Sugar ABC transporter permease</fullName>
    </submittedName>
</protein>
<feature type="transmembrane region" description="Helical" evidence="7">
    <location>
        <begin position="204"/>
        <end position="226"/>
    </location>
</feature>
<evidence type="ECO:0000256" key="4">
    <source>
        <dbReference type="ARBA" id="ARBA00022692"/>
    </source>
</evidence>
<dbReference type="SUPFAM" id="SSF161098">
    <property type="entry name" value="MetI-like"/>
    <property type="match status" value="1"/>
</dbReference>
<dbReference type="InterPro" id="IPR051393">
    <property type="entry name" value="ABC_transporter_permease"/>
</dbReference>
<dbReference type="GO" id="GO:0005886">
    <property type="term" value="C:plasma membrane"/>
    <property type="evidence" value="ECO:0007669"/>
    <property type="project" value="UniProtKB-SubCell"/>
</dbReference>
<dbReference type="AlphaFoldDB" id="A0A7C3RRS4"/>
<dbReference type="InterPro" id="IPR000515">
    <property type="entry name" value="MetI-like"/>
</dbReference>
<evidence type="ECO:0000256" key="2">
    <source>
        <dbReference type="ARBA" id="ARBA00022448"/>
    </source>
</evidence>
<keyword evidence="5 7" id="KW-1133">Transmembrane helix</keyword>
<evidence type="ECO:0000256" key="3">
    <source>
        <dbReference type="ARBA" id="ARBA00022475"/>
    </source>
</evidence>
<dbReference type="GO" id="GO:0055085">
    <property type="term" value="P:transmembrane transport"/>
    <property type="evidence" value="ECO:0007669"/>
    <property type="project" value="InterPro"/>
</dbReference>
<feature type="transmembrane region" description="Helical" evidence="7">
    <location>
        <begin position="77"/>
        <end position="98"/>
    </location>
</feature>
<dbReference type="Gene3D" id="1.10.3720.10">
    <property type="entry name" value="MetI-like"/>
    <property type="match status" value="1"/>
</dbReference>
<evidence type="ECO:0000256" key="6">
    <source>
        <dbReference type="ARBA" id="ARBA00023136"/>
    </source>
</evidence>
<dbReference type="InterPro" id="IPR035906">
    <property type="entry name" value="MetI-like_sf"/>
</dbReference>
<comment type="subcellular location">
    <subcellularLocation>
        <location evidence="1 7">Cell membrane</location>
        <topology evidence="1 7">Multi-pass membrane protein</topology>
    </subcellularLocation>
</comment>
<reference evidence="9" key="1">
    <citation type="journal article" date="2020" name="mSystems">
        <title>Genome- and Community-Level Interaction Insights into Carbon Utilization and Element Cycling Functions of Hydrothermarchaeota in Hydrothermal Sediment.</title>
        <authorList>
            <person name="Zhou Z."/>
            <person name="Liu Y."/>
            <person name="Xu W."/>
            <person name="Pan J."/>
            <person name="Luo Z.H."/>
            <person name="Li M."/>
        </authorList>
    </citation>
    <scope>NUCLEOTIDE SEQUENCE [LARGE SCALE GENOMIC DNA]</scope>
    <source>
        <strain evidence="9">SpSt-81</strain>
    </source>
</reference>
<dbReference type="Pfam" id="PF00528">
    <property type="entry name" value="BPD_transp_1"/>
    <property type="match status" value="1"/>
</dbReference>
<keyword evidence="2 7" id="KW-0813">Transport</keyword>
<keyword evidence="3" id="KW-1003">Cell membrane</keyword>
<evidence type="ECO:0000313" key="9">
    <source>
        <dbReference type="EMBL" id="HFX14002.1"/>
    </source>
</evidence>
<feature type="domain" description="ABC transmembrane type-1" evidence="8">
    <location>
        <begin position="73"/>
        <end position="285"/>
    </location>
</feature>
<gene>
    <name evidence="9" type="ORF">ENW00_07665</name>
</gene>
<dbReference type="CDD" id="cd06261">
    <property type="entry name" value="TM_PBP2"/>
    <property type="match status" value="1"/>
</dbReference>